<gene>
    <name evidence="3" type="ORF">GALMADRAFT_61709</name>
</gene>
<feature type="transmembrane region" description="Helical" evidence="2">
    <location>
        <begin position="153"/>
        <end position="174"/>
    </location>
</feature>
<evidence type="ECO:0000313" key="3">
    <source>
        <dbReference type="EMBL" id="KDR79786.1"/>
    </source>
</evidence>
<accession>A0A067T9G5</accession>
<proteinExistence type="predicted"/>
<organism evidence="3 4">
    <name type="scientific">Galerina marginata (strain CBS 339.88)</name>
    <dbReference type="NCBI Taxonomy" id="685588"/>
    <lineage>
        <taxon>Eukaryota</taxon>
        <taxon>Fungi</taxon>
        <taxon>Dikarya</taxon>
        <taxon>Basidiomycota</taxon>
        <taxon>Agaricomycotina</taxon>
        <taxon>Agaricomycetes</taxon>
        <taxon>Agaricomycetidae</taxon>
        <taxon>Agaricales</taxon>
        <taxon>Agaricineae</taxon>
        <taxon>Strophariaceae</taxon>
        <taxon>Galerina</taxon>
    </lineage>
</organism>
<dbReference type="STRING" id="685588.A0A067T9G5"/>
<sequence length="336" mass="38392">MIRPSRPSRQPKREPWTRERLLHERAIALGQAIDEGTWKNYGSVLNSYLSFVRMHDFPVNPTADTLSFFTVYMCHHIKPDSIATYLSGICQQLEPYFPDVRAIRKSTLVHRTLQGCMRLKGSPAVRKRALTLDNIAIVLAFYHDLDSITHDNLLFICMLMTGFFALMCLGELSFPDDHSLRDWRKVTKRSSVQVNDDHYGFFLPAHKANKFFEGNRIIICAQQIRHNPLSYFRQYLASRNRLFPLASPLWLTSSGEVPTRSFFIQHLRTFFDKDVAGQSMRASGATSLAENGTPPSVIQAIGRWASDTFQIYVSKSPVLIQALLFGRERANNPPLP</sequence>
<reference evidence="4" key="1">
    <citation type="journal article" date="2014" name="Proc. Natl. Acad. Sci. U.S.A.">
        <title>Extensive sampling of basidiomycete genomes demonstrates inadequacy of the white-rot/brown-rot paradigm for wood decay fungi.</title>
        <authorList>
            <person name="Riley R."/>
            <person name="Salamov A.A."/>
            <person name="Brown D.W."/>
            <person name="Nagy L.G."/>
            <person name="Floudas D."/>
            <person name="Held B.W."/>
            <person name="Levasseur A."/>
            <person name="Lombard V."/>
            <person name="Morin E."/>
            <person name="Otillar R."/>
            <person name="Lindquist E.A."/>
            <person name="Sun H."/>
            <person name="LaButti K.M."/>
            <person name="Schmutz J."/>
            <person name="Jabbour D."/>
            <person name="Luo H."/>
            <person name="Baker S.E."/>
            <person name="Pisabarro A.G."/>
            <person name="Walton J.D."/>
            <person name="Blanchette R.A."/>
            <person name="Henrissat B."/>
            <person name="Martin F."/>
            <person name="Cullen D."/>
            <person name="Hibbett D.S."/>
            <person name="Grigoriev I.V."/>
        </authorList>
    </citation>
    <scope>NUCLEOTIDE SEQUENCE [LARGE SCALE GENOMIC DNA]</scope>
    <source>
        <strain evidence="4">CBS 339.88</strain>
    </source>
</reference>
<evidence type="ECO:0000313" key="4">
    <source>
        <dbReference type="Proteomes" id="UP000027222"/>
    </source>
</evidence>
<dbReference type="InterPro" id="IPR013762">
    <property type="entry name" value="Integrase-like_cat_sf"/>
</dbReference>
<dbReference type="EMBL" id="KL142372">
    <property type="protein sequence ID" value="KDR79786.1"/>
    <property type="molecule type" value="Genomic_DNA"/>
</dbReference>
<keyword evidence="2" id="KW-0472">Membrane</keyword>
<keyword evidence="2" id="KW-0812">Transmembrane</keyword>
<dbReference type="GO" id="GO:0003677">
    <property type="term" value="F:DNA binding"/>
    <property type="evidence" value="ECO:0007669"/>
    <property type="project" value="InterPro"/>
</dbReference>
<dbReference type="AlphaFoldDB" id="A0A067T9G5"/>
<dbReference type="OrthoDB" id="5598396at2759"/>
<keyword evidence="1" id="KW-0233">DNA recombination</keyword>
<keyword evidence="4" id="KW-1185">Reference proteome</keyword>
<evidence type="ECO:0008006" key="5">
    <source>
        <dbReference type="Google" id="ProtNLM"/>
    </source>
</evidence>
<dbReference type="InterPro" id="IPR052925">
    <property type="entry name" value="Phage_Integrase-like_Recomb"/>
</dbReference>
<dbReference type="InterPro" id="IPR011010">
    <property type="entry name" value="DNA_brk_join_enz"/>
</dbReference>
<dbReference type="Gene3D" id="1.10.443.10">
    <property type="entry name" value="Intergrase catalytic core"/>
    <property type="match status" value="1"/>
</dbReference>
<evidence type="ECO:0000256" key="1">
    <source>
        <dbReference type="ARBA" id="ARBA00023172"/>
    </source>
</evidence>
<dbReference type="GO" id="GO:0015074">
    <property type="term" value="P:DNA integration"/>
    <property type="evidence" value="ECO:0007669"/>
    <property type="project" value="InterPro"/>
</dbReference>
<dbReference type="PANTHER" id="PTHR34605">
    <property type="entry name" value="PHAGE_INTEGRASE DOMAIN-CONTAINING PROTEIN"/>
    <property type="match status" value="1"/>
</dbReference>
<dbReference type="Proteomes" id="UP000027222">
    <property type="component" value="Unassembled WGS sequence"/>
</dbReference>
<dbReference type="SUPFAM" id="SSF56349">
    <property type="entry name" value="DNA breaking-rejoining enzymes"/>
    <property type="match status" value="1"/>
</dbReference>
<evidence type="ECO:0000256" key="2">
    <source>
        <dbReference type="SAM" id="Phobius"/>
    </source>
</evidence>
<keyword evidence="2" id="KW-1133">Transmembrane helix</keyword>
<dbReference type="HOGENOM" id="CLU_083223_0_0_1"/>
<dbReference type="GO" id="GO:0006310">
    <property type="term" value="P:DNA recombination"/>
    <property type="evidence" value="ECO:0007669"/>
    <property type="project" value="UniProtKB-KW"/>
</dbReference>
<protein>
    <recommendedName>
        <fullName evidence="5">Core-binding (CB) domain-containing protein</fullName>
    </recommendedName>
</protein>
<name>A0A067T9G5_GALM3</name>
<dbReference type="PANTHER" id="PTHR34605:SF3">
    <property type="entry name" value="P CELL-TYPE AGGLUTINATION PROTEIN MAP4-LIKE-RELATED"/>
    <property type="match status" value="1"/>
</dbReference>